<keyword evidence="1" id="KW-1133">Transmembrane helix</keyword>
<feature type="transmembrane region" description="Helical" evidence="1">
    <location>
        <begin position="7"/>
        <end position="28"/>
    </location>
</feature>
<comment type="caution">
    <text evidence="2">The sequence shown here is derived from an EMBL/GenBank/DDBJ whole genome shotgun (WGS) entry which is preliminary data.</text>
</comment>
<keyword evidence="3" id="KW-1185">Reference proteome</keyword>
<feature type="transmembrane region" description="Helical" evidence="1">
    <location>
        <begin position="305"/>
        <end position="326"/>
    </location>
</feature>
<sequence length="348" mass="39891">MWRGDELKFFSFITGILASAIYVIYYGGSYVSSQCTFSPVFLLVHLHHQFLISRYAESYQIDNKVLNVGEELWEETLPLKLGSRLYELRGLKSSSWYEVKISYPASRGKSDVTLNWKRKLLNTEKLIFKADHDDLIKHQGGMYVLVNVEPAGLVAIPHASEREFVMFNIESYQIDNKVLNVGEELWEETLPLKMGSRLYELRGLKSSSWYEVKISYPASIPSSFFLQLKRGKSDVTLNWKRKLLNTEKLIFKADHDDLIKHQGGMYVLVIVEPAGVVAIPHASEREFVMFNIVCDELLLGIPHKAWWVGAFVILCLVLAFVAPFYLPSHILQKNASLSSTDRTILKDY</sequence>
<keyword evidence="1" id="KW-0812">Transmembrane</keyword>
<evidence type="ECO:0000313" key="3">
    <source>
        <dbReference type="Proteomes" id="UP000554482"/>
    </source>
</evidence>
<name>A0A7J6VDB1_THATH</name>
<dbReference type="EMBL" id="JABWDY010034339">
    <property type="protein sequence ID" value="KAF5182737.1"/>
    <property type="molecule type" value="Genomic_DNA"/>
</dbReference>
<dbReference type="AlphaFoldDB" id="A0A7J6VDB1"/>
<reference evidence="2 3" key="1">
    <citation type="submission" date="2020-06" db="EMBL/GenBank/DDBJ databases">
        <title>Transcriptomic and genomic resources for Thalictrum thalictroides and T. hernandezii: Facilitating candidate gene discovery in an emerging model plant lineage.</title>
        <authorList>
            <person name="Arias T."/>
            <person name="Riano-Pachon D.M."/>
            <person name="Di Stilio V.S."/>
        </authorList>
    </citation>
    <scope>NUCLEOTIDE SEQUENCE [LARGE SCALE GENOMIC DNA]</scope>
    <source>
        <strain evidence="3">cv. WT478/WT964</strain>
        <tissue evidence="2">Leaves</tissue>
    </source>
</reference>
<gene>
    <name evidence="2" type="ORF">FRX31_027677</name>
</gene>
<keyword evidence="1" id="KW-0472">Membrane</keyword>
<dbReference type="PANTHER" id="PTHR35465">
    <property type="entry name" value="CAVEOLIN-1 PROTEIN"/>
    <property type="match status" value="1"/>
</dbReference>
<dbReference type="PANTHER" id="PTHR35465:SF1">
    <property type="entry name" value="PHOSPHATIDYLINOSITOL-GLYCAN BIOSYNTHESIS CLASS X PROTEIN"/>
    <property type="match status" value="1"/>
</dbReference>
<dbReference type="Proteomes" id="UP000554482">
    <property type="component" value="Unassembled WGS sequence"/>
</dbReference>
<evidence type="ECO:0000256" key="1">
    <source>
        <dbReference type="SAM" id="Phobius"/>
    </source>
</evidence>
<evidence type="ECO:0000313" key="2">
    <source>
        <dbReference type="EMBL" id="KAF5182737.1"/>
    </source>
</evidence>
<proteinExistence type="predicted"/>
<accession>A0A7J6VDB1</accession>
<dbReference type="OrthoDB" id="3360032at2759"/>
<protein>
    <submittedName>
        <fullName evidence="2">Caveolin-1 protein</fullName>
    </submittedName>
</protein>
<organism evidence="2 3">
    <name type="scientific">Thalictrum thalictroides</name>
    <name type="common">Rue-anemone</name>
    <name type="synonym">Anemone thalictroides</name>
    <dbReference type="NCBI Taxonomy" id="46969"/>
    <lineage>
        <taxon>Eukaryota</taxon>
        <taxon>Viridiplantae</taxon>
        <taxon>Streptophyta</taxon>
        <taxon>Embryophyta</taxon>
        <taxon>Tracheophyta</taxon>
        <taxon>Spermatophyta</taxon>
        <taxon>Magnoliopsida</taxon>
        <taxon>Ranunculales</taxon>
        <taxon>Ranunculaceae</taxon>
        <taxon>Thalictroideae</taxon>
        <taxon>Thalictrum</taxon>
    </lineage>
</organism>